<proteinExistence type="inferred from homology"/>
<comment type="caution">
    <text evidence="9">The sequence shown here is derived from an EMBL/GenBank/DDBJ whole genome shotgun (WGS) entry which is preliminary data.</text>
</comment>
<gene>
    <name evidence="9" type="ORF">JCM21531_1497</name>
</gene>
<dbReference type="Proteomes" id="UP000019109">
    <property type="component" value="Unassembled WGS sequence"/>
</dbReference>
<dbReference type="FunFam" id="3.40.640.10:FF:000084">
    <property type="entry name" value="IscS-like cysteine desulfurase"/>
    <property type="match status" value="1"/>
</dbReference>
<dbReference type="Pfam" id="PF00266">
    <property type="entry name" value="Aminotran_5"/>
    <property type="match status" value="1"/>
</dbReference>
<dbReference type="GO" id="GO:0046872">
    <property type="term" value="F:metal ion binding"/>
    <property type="evidence" value="ECO:0007669"/>
    <property type="project" value="UniProtKB-KW"/>
</dbReference>
<evidence type="ECO:0000256" key="2">
    <source>
        <dbReference type="ARBA" id="ARBA00006490"/>
    </source>
</evidence>
<dbReference type="InterPro" id="IPR016454">
    <property type="entry name" value="Cysteine_dSase"/>
</dbReference>
<dbReference type="PROSITE" id="PS00595">
    <property type="entry name" value="AA_TRANSFER_CLASS_5"/>
    <property type="match status" value="1"/>
</dbReference>
<evidence type="ECO:0000313" key="9">
    <source>
        <dbReference type="EMBL" id="GAE88077.1"/>
    </source>
</evidence>
<dbReference type="STRING" id="1294263.JCM21531_1497"/>
<sequence length="387" mass="42769">MSREIYLDNSATTRPYDEVIEFVTHISMNVYGNPSSLHTKGIEAERMVRNAREIVAKSLGVSRDEIYFTSGGTEANNLAISGYLYANPRKGKHIITTKIEHPSVMEVYNNLSQYGYKVDFIDVDKNGIVIVDDLRKKINEETSLISVIYINNETGAVQPVEEIAEIKNSLNRDIVLHVDAVQAYGKIKIAPKKQGIDILTMSSHKIHGPKGVGALYASRDIKLKPVIFGGGQESQLRSGTENVPGICGFGAAVDITFRTIEESAGRCENLKALLLDMLKREVEDVVVISPEGASPYILNVSFLNVRAEVLLHHLETKNIFVSTGAACSSRKQVLSHVLKAMGIKPEIIEGAIRFSFSSFNTEEDIIKTVEAIKDILPKIRIKRGGRK</sequence>
<dbReference type="InterPro" id="IPR015421">
    <property type="entry name" value="PyrdxlP-dep_Trfase_major"/>
</dbReference>
<evidence type="ECO:0000313" key="10">
    <source>
        <dbReference type="Proteomes" id="UP000019109"/>
    </source>
</evidence>
<dbReference type="Gene3D" id="1.10.260.50">
    <property type="match status" value="1"/>
</dbReference>
<protein>
    <submittedName>
        <fullName evidence="9">Cysteine desulfurase</fullName>
    </submittedName>
</protein>
<comment type="cofactor">
    <cofactor evidence="1 7">
        <name>pyridoxal 5'-phosphate</name>
        <dbReference type="ChEBI" id="CHEBI:597326"/>
    </cofactor>
</comment>
<accession>W4V4K7</accession>
<comment type="similarity">
    <text evidence="2">Belongs to the class-V pyridoxal-phosphate-dependent aminotransferase family. NifS/IscS subfamily.</text>
</comment>
<keyword evidence="10" id="KW-1185">Reference proteome</keyword>
<evidence type="ECO:0000256" key="5">
    <source>
        <dbReference type="ARBA" id="ARBA00023004"/>
    </source>
</evidence>
<evidence type="ECO:0000256" key="4">
    <source>
        <dbReference type="ARBA" id="ARBA00022898"/>
    </source>
</evidence>
<dbReference type="GO" id="GO:0031071">
    <property type="term" value="F:cysteine desulfurase activity"/>
    <property type="evidence" value="ECO:0007669"/>
    <property type="project" value="UniProtKB-ARBA"/>
</dbReference>
<keyword evidence="5" id="KW-0408">Iron</keyword>
<name>W4V4K7_9FIRM</name>
<evidence type="ECO:0000256" key="3">
    <source>
        <dbReference type="ARBA" id="ARBA00022723"/>
    </source>
</evidence>
<dbReference type="Gene3D" id="3.90.1150.10">
    <property type="entry name" value="Aspartate Aminotransferase, domain 1"/>
    <property type="match status" value="1"/>
</dbReference>
<dbReference type="InterPro" id="IPR020578">
    <property type="entry name" value="Aminotrans_V_PyrdxlP_BS"/>
</dbReference>
<dbReference type="Gene3D" id="3.40.640.10">
    <property type="entry name" value="Type I PLP-dependent aspartate aminotransferase-like (Major domain)"/>
    <property type="match status" value="1"/>
</dbReference>
<dbReference type="InterPro" id="IPR000192">
    <property type="entry name" value="Aminotrans_V_dom"/>
</dbReference>
<dbReference type="InterPro" id="IPR015424">
    <property type="entry name" value="PyrdxlP-dep_Trfase"/>
</dbReference>
<evidence type="ECO:0000256" key="7">
    <source>
        <dbReference type="RuleBase" id="RU004504"/>
    </source>
</evidence>
<keyword evidence="6" id="KW-0411">Iron-sulfur</keyword>
<evidence type="ECO:0000256" key="6">
    <source>
        <dbReference type="ARBA" id="ARBA00023014"/>
    </source>
</evidence>
<dbReference type="InterPro" id="IPR015422">
    <property type="entry name" value="PyrdxlP-dep_Trfase_small"/>
</dbReference>
<dbReference type="NCBIfam" id="NF002806">
    <property type="entry name" value="PRK02948.1"/>
    <property type="match status" value="1"/>
</dbReference>
<dbReference type="GO" id="GO:0051536">
    <property type="term" value="F:iron-sulfur cluster binding"/>
    <property type="evidence" value="ECO:0007669"/>
    <property type="project" value="UniProtKB-KW"/>
</dbReference>
<dbReference type="EMBL" id="BAVR01000013">
    <property type="protein sequence ID" value="GAE88077.1"/>
    <property type="molecule type" value="Genomic_DNA"/>
</dbReference>
<dbReference type="OrthoDB" id="9808002at2"/>
<organism evidence="9 10">
    <name type="scientific">Acetivibrio straminisolvens JCM 21531</name>
    <dbReference type="NCBI Taxonomy" id="1294263"/>
    <lineage>
        <taxon>Bacteria</taxon>
        <taxon>Bacillati</taxon>
        <taxon>Bacillota</taxon>
        <taxon>Clostridia</taxon>
        <taxon>Eubacteriales</taxon>
        <taxon>Oscillospiraceae</taxon>
        <taxon>Acetivibrio</taxon>
    </lineage>
</organism>
<dbReference type="RefSeq" id="WP_038288021.1">
    <property type="nucleotide sequence ID" value="NZ_BAVR01000013.1"/>
</dbReference>
<feature type="domain" description="Aminotransferase class V" evidence="8">
    <location>
        <begin position="5"/>
        <end position="365"/>
    </location>
</feature>
<dbReference type="AlphaFoldDB" id="W4V4K7"/>
<evidence type="ECO:0000256" key="1">
    <source>
        <dbReference type="ARBA" id="ARBA00001933"/>
    </source>
</evidence>
<dbReference type="SUPFAM" id="SSF53383">
    <property type="entry name" value="PLP-dependent transferases"/>
    <property type="match status" value="1"/>
</dbReference>
<dbReference type="PANTHER" id="PTHR11601">
    <property type="entry name" value="CYSTEINE DESULFURYLASE FAMILY MEMBER"/>
    <property type="match status" value="1"/>
</dbReference>
<dbReference type="PANTHER" id="PTHR11601:SF50">
    <property type="entry name" value="CYSTEINE DESULFURASE ISCS 2-RELATED"/>
    <property type="match status" value="1"/>
</dbReference>
<reference evidence="9" key="1">
    <citation type="journal article" date="2014" name="Genome Announc.">
        <title>Draft Genome Sequence of Clostridium straminisolvens Strain JCM 21531T, Isolated from a Cellulose-Degrading Bacterial Community.</title>
        <authorList>
            <person name="Yuki M."/>
            <person name="Oshima K."/>
            <person name="Suda W."/>
            <person name="Sakamoto M."/>
            <person name="Kitamura K."/>
            <person name="Iida T."/>
            <person name="Hattori M."/>
            <person name="Ohkuma M."/>
        </authorList>
    </citation>
    <scope>NUCLEOTIDE SEQUENCE [LARGE SCALE GENOMIC DNA]</scope>
    <source>
        <strain evidence="9">JCM 21531</strain>
    </source>
</reference>
<keyword evidence="3" id="KW-0479">Metal-binding</keyword>
<dbReference type="PIRSF" id="PIRSF005572">
    <property type="entry name" value="NifS"/>
    <property type="match status" value="1"/>
</dbReference>
<evidence type="ECO:0000259" key="8">
    <source>
        <dbReference type="Pfam" id="PF00266"/>
    </source>
</evidence>
<keyword evidence="4" id="KW-0663">Pyridoxal phosphate</keyword>